<evidence type="ECO:0000256" key="1">
    <source>
        <dbReference type="ARBA" id="ARBA00008535"/>
    </source>
</evidence>
<name>A0AAW2AD23_CULAL</name>
<proteinExistence type="inferred from homology"/>
<dbReference type="PANTHER" id="PTHR10903:SF170">
    <property type="entry name" value="GTPASE IMAP FAMILY MEMBER 7"/>
    <property type="match status" value="1"/>
</dbReference>
<dbReference type="PROSITE" id="PS51720">
    <property type="entry name" value="G_AIG1"/>
    <property type="match status" value="1"/>
</dbReference>
<dbReference type="EMBL" id="JAWDJR010000007">
    <property type="protein sequence ID" value="KAK9971295.1"/>
    <property type="molecule type" value="Genomic_DNA"/>
</dbReference>
<dbReference type="GO" id="GO:0005525">
    <property type="term" value="F:GTP binding"/>
    <property type="evidence" value="ECO:0007669"/>
    <property type="project" value="UniProtKB-KW"/>
</dbReference>
<dbReference type="SUPFAM" id="SSF52540">
    <property type="entry name" value="P-loop containing nucleoside triphosphate hydrolases"/>
    <property type="match status" value="1"/>
</dbReference>
<organism evidence="6 7">
    <name type="scientific">Culter alburnus</name>
    <name type="common">Topmouth culter</name>
    <dbReference type="NCBI Taxonomy" id="194366"/>
    <lineage>
        <taxon>Eukaryota</taxon>
        <taxon>Metazoa</taxon>
        <taxon>Chordata</taxon>
        <taxon>Craniata</taxon>
        <taxon>Vertebrata</taxon>
        <taxon>Euteleostomi</taxon>
        <taxon>Actinopterygii</taxon>
        <taxon>Neopterygii</taxon>
        <taxon>Teleostei</taxon>
        <taxon>Ostariophysi</taxon>
        <taxon>Cypriniformes</taxon>
        <taxon>Xenocyprididae</taxon>
        <taxon>Xenocypridinae</taxon>
        <taxon>Culter</taxon>
    </lineage>
</organism>
<reference evidence="6 7" key="1">
    <citation type="submission" date="2024-05" db="EMBL/GenBank/DDBJ databases">
        <title>A high-quality chromosomal-level genome assembly of Topmouth culter (Culter alburnus).</title>
        <authorList>
            <person name="Zhao H."/>
        </authorList>
    </citation>
    <scope>NUCLEOTIDE SEQUENCE [LARGE SCALE GENOMIC DNA]</scope>
    <source>
        <strain evidence="6">CATC2023</strain>
        <tissue evidence="6">Muscle</tissue>
    </source>
</reference>
<dbReference type="AlphaFoldDB" id="A0AAW2AD23"/>
<dbReference type="PANTHER" id="PTHR10903">
    <property type="entry name" value="GTPASE, IMAP FAMILY MEMBER-RELATED"/>
    <property type="match status" value="1"/>
</dbReference>
<keyword evidence="4" id="KW-0175">Coiled coil</keyword>
<feature type="domain" description="AIG1-type G" evidence="5">
    <location>
        <begin position="5"/>
        <end position="204"/>
    </location>
</feature>
<accession>A0AAW2AD23</accession>
<evidence type="ECO:0000259" key="5">
    <source>
        <dbReference type="PROSITE" id="PS51720"/>
    </source>
</evidence>
<dbReference type="Pfam" id="PF04548">
    <property type="entry name" value="AIG1"/>
    <property type="match status" value="1"/>
</dbReference>
<dbReference type="Gene3D" id="3.40.50.300">
    <property type="entry name" value="P-loop containing nucleotide triphosphate hydrolases"/>
    <property type="match status" value="1"/>
</dbReference>
<keyword evidence="2" id="KW-0547">Nucleotide-binding</keyword>
<dbReference type="InterPro" id="IPR006703">
    <property type="entry name" value="G_AIG1"/>
</dbReference>
<feature type="coiled-coil region" evidence="4">
    <location>
        <begin position="206"/>
        <end position="233"/>
    </location>
</feature>
<comment type="caution">
    <text evidence="6">The sequence shown here is derived from an EMBL/GenBank/DDBJ whole genome shotgun (WGS) entry which is preliminary data.</text>
</comment>
<protein>
    <recommendedName>
        <fullName evidence="5">AIG1-type G domain-containing protein</fullName>
    </recommendedName>
</protein>
<dbReference type="FunFam" id="3.40.50.300:FF:000366">
    <property type="entry name" value="GTPase, IMAP family member 2"/>
    <property type="match status" value="1"/>
</dbReference>
<evidence type="ECO:0000256" key="3">
    <source>
        <dbReference type="ARBA" id="ARBA00023134"/>
    </source>
</evidence>
<evidence type="ECO:0000313" key="7">
    <source>
        <dbReference type="Proteomes" id="UP001479290"/>
    </source>
</evidence>
<evidence type="ECO:0000313" key="6">
    <source>
        <dbReference type="EMBL" id="KAK9971295.1"/>
    </source>
</evidence>
<gene>
    <name evidence="6" type="ORF">ABG768_024669</name>
</gene>
<dbReference type="InterPro" id="IPR027417">
    <property type="entry name" value="P-loop_NTPase"/>
</dbReference>
<keyword evidence="7" id="KW-1185">Reference proteome</keyword>
<dbReference type="InterPro" id="IPR045058">
    <property type="entry name" value="GIMA/IAN/Toc"/>
</dbReference>
<dbReference type="CDD" id="cd01852">
    <property type="entry name" value="AIG1"/>
    <property type="match status" value="1"/>
</dbReference>
<keyword evidence="3" id="KW-0342">GTP-binding</keyword>
<dbReference type="Proteomes" id="UP001479290">
    <property type="component" value="Unassembled WGS sequence"/>
</dbReference>
<sequence>MSTGQGNLRIVLVGKTGVGKSATGNTILGGKVFPSEARATSVTKECRPGKQKINGREVCVVDTPGLYDTNLTNKQVIEEVLKCIRFAAPGPHVFLLVLSIGRFTEEEKNTVGLIQGVFGTDANKHMIVLFTRADDLEGRTIEEFIDENPELSEVINSCKGGYHAFNNREKSDRTQVDQLMRKIDDMLKHNQNSYYNYHMFQMANELNNARKSVDEKDKVIAELKKELEALQKKNPRCTII</sequence>
<evidence type="ECO:0000256" key="2">
    <source>
        <dbReference type="ARBA" id="ARBA00022741"/>
    </source>
</evidence>
<evidence type="ECO:0000256" key="4">
    <source>
        <dbReference type="SAM" id="Coils"/>
    </source>
</evidence>
<comment type="similarity">
    <text evidence="1">Belongs to the TRAFAC class TrmE-Era-EngA-EngB-Septin-like GTPase superfamily. AIG1/Toc34/Toc159-like paraseptin GTPase family. IAN subfamily.</text>
</comment>